<evidence type="ECO:0000313" key="2">
    <source>
        <dbReference type="EMBL" id="CAA6812280.1"/>
    </source>
</evidence>
<dbReference type="InterPro" id="IPR021953">
    <property type="entry name" value="DUF3570"/>
</dbReference>
<sequence>MQLKKSLPLSSIVASVLATSALLQAENYVSVEYMQYDESDDRMSISAPMVEASYDFNTDYNLKANFMFDSVSGATPTINENSGTYTQGLQEFEDERKALSLMLTSRFENRDELYTGFEVSQEEDYESKSFSAEYMHYLDATHNTAISVGGSVNFNEILHFDATAGPSPFANYDSNSGASYTEESTTYNIQAGVTQVLDKSSSIKVSAFMLSDDGYLSNQHINIVRDYNTPNATLAGENRPDSRMAYGVVAQYNKLLTSDTAFIGSHRFYTDDWDISSYTLEADVYTNISKQFTLGAGLRYYTQTEANFYNGNMDYFTDETYASNDERLSDFDALTYKVNMNYKYNDLISYNLGVQLYQQNTDSDMSATTVTTGLKYKF</sequence>
<keyword evidence="1" id="KW-0732">Signal</keyword>
<protein>
    <submittedName>
        <fullName evidence="2">Uncharacterized protein</fullName>
    </submittedName>
</protein>
<name>A0A6S6TA80_9BACT</name>
<evidence type="ECO:0000256" key="1">
    <source>
        <dbReference type="SAM" id="SignalP"/>
    </source>
</evidence>
<dbReference type="Pfam" id="PF12094">
    <property type="entry name" value="DUF3570"/>
    <property type="match status" value="1"/>
</dbReference>
<reference evidence="2" key="1">
    <citation type="submission" date="2020-01" db="EMBL/GenBank/DDBJ databases">
        <authorList>
            <person name="Meier V. D."/>
            <person name="Meier V D."/>
        </authorList>
    </citation>
    <scope>NUCLEOTIDE SEQUENCE</scope>
    <source>
        <strain evidence="2">HLG_WM_MAG_05</strain>
    </source>
</reference>
<dbReference type="AlphaFoldDB" id="A0A6S6TA80"/>
<accession>A0A6S6TA80</accession>
<feature type="chain" id="PRO_5028080988" evidence="1">
    <location>
        <begin position="26"/>
        <end position="378"/>
    </location>
</feature>
<feature type="signal peptide" evidence="1">
    <location>
        <begin position="1"/>
        <end position="25"/>
    </location>
</feature>
<dbReference type="EMBL" id="CACVAU010000038">
    <property type="protein sequence ID" value="CAA6812280.1"/>
    <property type="molecule type" value="Genomic_DNA"/>
</dbReference>
<organism evidence="2">
    <name type="scientific">uncultured Sulfurovum sp</name>
    <dbReference type="NCBI Taxonomy" id="269237"/>
    <lineage>
        <taxon>Bacteria</taxon>
        <taxon>Pseudomonadati</taxon>
        <taxon>Campylobacterota</taxon>
        <taxon>Epsilonproteobacteria</taxon>
        <taxon>Campylobacterales</taxon>
        <taxon>Sulfurovaceae</taxon>
        <taxon>Sulfurovum</taxon>
        <taxon>environmental samples</taxon>
    </lineage>
</organism>
<proteinExistence type="predicted"/>
<gene>
    <name evidence="2" type="ORF">HELGO_WM4127</name>
</gene>